<evidence type="ECO:0000313" key="7">
    <source>
        <dbReference type="Proteomes" id="UP000677228"/>
    </source>
</evidence>
<dbReference type="Proteomes" id="UP000677228">
    <property type="component" value="Unassembled WGS sequence"/>
</dbReference>
<feature type="domain" description="C2" evidence="4">
    <location>
        <begin position="66"/>
        <end position="235"/>
    </location>
</feature>
<feature type="region of interest" description="Disordered" evidence="3">
    <location>
        <begin position="123"/>
        <end position="167"/>
    </location>
</feature>
<name>A0A8S2CXW4_9BILA</name>
<dbReference type="InterPro" id="IPR035892">
    <property type="entry name" value="C2_domain_sf"/>
</dbReference>
<dbReference type="PANTHER" id="PTHR45999:SF4">
    <property type="entry name" value="UNC-13-4A, ISOFORM B"/>
    <property type="match status" value="1"/>
</dbReference>
<gene>
    <name evidence="5" type="ORF">OVA965_LOCUS4161</name>
    <name evidence="6" type="ORF">TMI583_LOCUS4159</name>
</gene>
<dbReference type="Pfam" id="PF00168">
    <property type="entry name" value="C2"/>
    <property type="match status" value="3"/>
</dbReference>
<dbReference type="PANTHER" id="PTHR45999">
    <property type="entry name" value="UNC-13-4A, ISOFORM B"/>
    <property type="match status" value="1"/>
</dbReference>
<evidence type="ECO:0000256" key="1">
    <source>
        <dbReference type="ARBA" id="ARBA00005823"/>
    </source>
</evidence>
<accession>A0A8S2CXW4</accession>
<dbReference type="Gene3D" id="2.60.40.150">
    <property type="entry name" value="C2 domain"/>
    <property type="match status" value="2"/>
</dbReference>
<dbReference type="InterPro" id="IPR052095">
    <property type="entry name" value="UNC-13_domain"/>
</dbReference>
<protein>
    <recommendedName>
        <fullName evidence="4">C2 domain-containing protein</fullName>
    </recommendedName>
</protein>
<proteinExistence type="inferred from homology"/>
<evidence type="ECO:0000313" key="5">
    <source>
        <dbReference type="EMBL" id="CAF0791598.1"/>
    </source>
</evidence>
<feature type="compositionally biased region" description="Basic residues" evidence="3">
    <location>
        <begin position="144"/>
        <end position="154"/>
    </location>
</feature>
<dbReference type="SUPFAM" id="SSF49562">
    <property type="entry name" value="C2 domain (Calcium/lipid-binding domain, CaLB)"/>
    <property type="match status" value="2"/>
</dbReference>
<evidence type="ECO:0000313" key="6">
    <source>
        <dbReference type="EMBL" id="CAF3574219.1"/>
    </source>
</evidence>
<dbReference type="GO" id="GO:0099503">
    <property type="term" value="C:secretory vesicle"/>
    <property type="evidence" value="ECO:0007669"/>
    <property type="project" value="TreeGrafter"/>
</dbReference>
<dbReference type="SMART" id="SM00239">
    <property type="entry name" value="C2"/>
    <property type="match status" value="2"/>
</dbReference>
<dbReference type="AlphaFoldDB" id="A0A8S2CXW4"/>
<feature type="domain" description="C2" evidence="4">
    <location>
        <begin position="924"/>
        <end position="1050"/>
    </location>
</feature>
<comment type="caution">
    <text evidence="5">The sequence shown here is derived from an EMBL/GenBank/DDBJ whole genome shotgun (WGS) entry which is preliminary data.</text>
</comment>
<comment type="similarity">
    <text evidence="1">Belongs to the unc-13 family.</text>
</comment>
<feature type="compositionally biased region" description="Polar residues" evidence="3">
    <location>
        <begin position="155"/>
        <end position="165"/>
    </location>
</feature>
<dbReference type="PROSITE" id="PS50004">
    <property type="entry name" value="C2"/>
    <property type="match status" value="2"/>
</dbReference>
<organism evidence="5 7">
    <name type="scientific">Didymodactylos carnosus</name>
    <dbReference type="NCBI Taxonomy" id="1234261"/>
    <lineage>
        <taxon>Eukaryota</taxon>
        <taxon>Metazoa</taxon>
        <taxon>Spiralia</taxon>
        <taxon>Gnathifera</taxon>
        <taxon>Rotifera</taxon>
        <taxon>Eurotatoria</taxon>
        <taxon>Bdelloidea</taxon>
        <taxon>Philodinida</taxon>
        <taxon>Philodinidae</taxon>
        <taxon>Didymodactylos</taxon>
    </lineage>
</organism>
<dbReference type="EMBL" id="CAJNOK010001069">
    <property type="protein sequence ID" value="CAF0791598.1"/>
    <property type="molecule type" value="Genomic_DNA"/>
</dbReference>
<dbReference type="EMBL" id="CAJOBA010001069">
    <property type="protein sequence ID" value="CAF3574219.1"/>
    <property type="molecule type" value="Genomic_DNA"/>
</dbReference>
<dbReference type="GO" id="GO:0006887">
    <property type="term" value="P:exocytosis"/>
    <property type="evidence" value="ECO:0007669"/>
    <property type="project" value="UniProtKB-KW"/>
</dbReference>
<dbReference type="InterPro" id="IPR000008">
    <property type="entry name" value="C2_dom"/>
</dbReference>
<reference evidence="5" key="1">
    <citation type="submission" date="2021-02" db="EMBL/GenBank/DDBJ databases">
        <authorList>
            <person name="Nowell W R."/>
        </authorList>
    </citation>
    <scope>NUCLEOTIDE SEQUENCE</scope>
</reference>
<dbReference type="Proteomes" id="UP000682733">
    <property type="component" value="Unassembled WGS sequence"/>
</dbReference>
<evidence type="ECO:0000259" key="4">
    <source>
        <dbReference type="PROSITE" id="PS50004"/>
    </source>
</evidence>
<feature type="compositionally biased region" description="Polar residues" evidence="3">
    <location>
        <begin position="123"/>
        <end position="132"/>
    </location>
</feature>
<evidence type="ECO:0000256" key="3">
    <source>
        <dbReference type="SAM" id="MobiDB-lite"/>
    </source>
</evidence>
<keyword evidence="2" id="KW-0268">Exocytosis</keyword>
<sequence>MNTDTTGITQWDRNVEDRAFEIAGAFLKSRLYECALRAACSPLRVHENGPTSFRLAEHVRKLFDVNINEHREKYEKETPVKPYILIVQVKKAKNLIGKAANGLSDPYCRLSVIDHDPSQPISSLAPSDSVLSANHPKRSSSLTRQKRMRWKSQKKSSTSNLNSYETEIRPQTVEPEWNEQFEFEIENVTNQVLVISVLDSDSKGTGVRNVLVEKRGVRQQFKDLCDYIKTGTISNGFLGEVRLDIKSLASFDGEKWFQLTGPSEYRGNNRGEVLLVLKIHFKLKDAIDGEKRYDGFRFRRRNGILSSSFNSSLVTRAGLDSEQSSISLSECGLIMSDELEPPLLIEEYHQLCCFVFQHELDDCIKNPGKQAQWNGELDELSNGVLTQVRVLYNIPSLSESLIKLLVIMELRPGGKYSTLISQKIIHTYTKIFADLIHQRSDVQEINISKTPDLDFTDYEKTAFDKIFQEFIRHYEKRVVIDAPWFLPSDERIEEIETLNDIAETFEFKNTRSTILQILKEFVKFVQKFAESMRYSNKYEKIFDRINVRYIKICFFEEKGAADLLAAKSRDILYSIQLQDVTDCSRLLLNDTTSLYDPNLIQSSYVLSTFYVELETIVNGLRSLMDERYWKTIGLQLPIIHYPEWFKPIMPFILEGFVAQTRQVIERTVEDDDIPTMCEQCRQYARRISQKLSENGYYPDLNQTQSFNVSEKLCILVNDIEYVKRKVLSSLPELLQFRLIIQEMDTHYSNSDFSKTEDTLNRLIQVASNEMANVIDEIFDQVVALVYGALETKIRAYYKSEKISKEDCITSLILYIDINLKILYVGLEKAQYTGIAGTVRSKTFQYLIQTLPQKEPPEYYQRVLLSLDQLRQYFDEICLPVEAQLEEVKTFRRRLESYALTTDQLQLNYFEEMLDNTSFLKLSSVYGEILFKVAYEEKGDLIEFNIKILSCKNLPVMDYLLRSCDPYVIIELLPSKPSIQCKTAVKKNTLDPVFDEQFIISCSSRHILQEKGAVIHLSVWYHDIIYPDEFCGECFEPLSKVQSLKMFPAMRDVPVLREKLYRPQIVKESKSFELLRNRAEFDKEAKRFVERRMDIMDNSNSSEFNNQNTTLNCFFCLPTLTRTKTSNIRSAYDDY</sequence>
<evidence type="ECO:0000256" key="2">
    <source>
        <dbReference type="ARBA" id="ARBA00022483"/>
    </source>
</evidence>